<feature type="domain" description="GGDEF" evidence="2">
    <location>
        <begin position="197"/>
        <end position="314"/>
    </location>
</feature>
<keyword evidence="1" id="KW-0812">Transmembrane</keyword>
<accession>A0A919U5H7</accession>
<feature type="transmembrane region" description="Helical" evidence="1">
    <location>
        <begin position="82"/>
        <end position="103"/>
    </location>
</feature>
<dbReference type="GO" id="GO:0052621">
    <property type="term" value="F:diguanylate cyclase activity"/>
    <property type="evidence" value="ECO:0007669"/>
    <property type="project" value="TreeGrafter"/>
</dbReference>
<comment type="caution">
    <text evidence="3">The sequence shown here is derived from an EMBL/GenBank/DDBJ whole genome shotgun (WGS) entry which is preliminary data.</text>
</comment>
<proteinExistence type="predicted"/>
<dbReference type="Proteomes" id="UP000642125">
    <property type="component" value="Unassembled WGS sequence"/>
</dbReference>
<evidence type="ECO:0000256" key="1">
    <source>
        <dbReference type="SAM" id="Phobius"/>
    </source>
</evidence>
<keyword evidence="1" id="KW-1133">Transmembrane helix</keyword>
<protein>
    <recommendedName>
        <fullName evidence="2">GGDEF domain-containing protein</fullName>
    </recommendedName>
</protein>
<reference evidence="3" key="1">
    <citation type="submission" date="2021-01" db="EMBL/GenBank/DDBJ databases">
        <title>Whole genome shotgun sequence of Cellulomonas pakistanensis NBRC 110800.</title>
        <authorList>
            <person name="Komaki H."/>
            <person name="Tamura T."/>
        </authorList>
    </citation>
    <scope>NUCLEOTIDE SEQUENCE</scope>
    <source>
        <strain evidence="3">NBRC 110800</strain>
    </source>
</reference>
<gene>
    <name evidence="3" type="ORF">Cpa01nite_04030</name>
</gene>
<dbReference type="InterPro" id="IPR000160">
    <property type="entry name" value="GGDEF_dom"/>
</dbReference>
<dbReference type="InterPro" id="IPR043128">
    <property type="entry name" value="Rev_trsase/Diguanyl_cyclase"/>
</dbReference>
<evidence type="ECO:0000313" key="3">
    <source>
        <dbReference type="EMBL" id="GIG35022.1"/>
    </source>
</evidence>
<dbReference type="PANTHER" id="PTHR45138">
    <property type="entry name" value="REGULATORY COMPONENTS OF SENSORY TRANSDUCTION SYSTEM"/>
    <property type="match status" value="1"/>
</dbReference>
<evidence type="ECO:0000313" key="4">
    <source>
        <dbReference type="Proteomes" id="UP000642125"/>
    </source>
</evidence>
<keyword evidence="1" id="KW-0472">Membrane</keyword>
<dbReference type="CDD" id="cd01949">
    <property type="entry name" value="GGDEF"/>
    <property type="match status" value="1"/>
</dbReference>
<feature type="transmembrane region" description="Helical" evidence="1">
    <location>
        <begin position="115"/>
        <end position="133"/>
    </location>
</feature>
<dbReference type="RefSeq" id="WP_203667060.1">
    <property type="nucleotide sequence ID" value="NZ_BONO01000002.1"/>
</dbReference>
<dbReference type="Pfam" id="PF00990">
    <property type="entry name" value="GGDEF"/>
    <property type="match status" value="1"/>
</dbReference>
<keyword evidence="4" id="KW-1185">Reference proteome</keyword>
<dbReference type="InterPro" id="IPR029787">
    <property type="entry name" value="Nucleotide_cyclase"/>
</dbReference>
<feature type="transmembrane region" description="Helical" evidence="1">
    <location>
        <begin position="139"/>
        <end position="157"/>
    </location>
</feature>
<feature type="transmembrane region" description="Helical" evidence="1">
    <location>
        <begin position="44"/>
        <end position="62"/>
    </location>
</feature>
<dbReference type="PANTHER" id="PTHR45138:SF9">
    <property type="entry name" value="DIGUANYLATE CYCLASE DGCM-RELATED"/>
    <property type="match status" value="1"/>
</dbReference>
<dbReference type="EMBL" id="BONO01000002">
    <property type="protein sequence ID" value="GIG35022.1"/>
    <property type="molecule type" value="Genomic_DNA"/>
</dbReference>
<sequence>MPPPGESSHGELRPQLAVACLVVSVLTAVAGLTPSDPDTPTERWALAAAAYAVLAVLALILPAHPRSTQGVLVTGTLVTGGVMASCHATQGVVVLALGLTLAGQFGAYALQPRRAGVVVGVAAGTIAVAAWLAPAPVHPTNVVSMTILCVLSCALLGRQGRDLRRAGSTDHLTGALTRGPFYERLDGALRRARRTGTPLAVVALDIDDFRRVNDAHGHLGADELMAELVDSWRAELDRAAFLGRLGGDEFVAVLPGHDEQDARRWAGPACAWGPLPCGGGVAVLGPGDTARSLLARADRDLYAHKHDRKAGTRA</sequence>
<dbReference type="SMART" id="SM00267">
    <property type="entry name" value="GGDEF"/>
    <property type="match status" value="1"/>
</dbReference>
<feature type="transmembrane region" description="Helical" evidence="1">
    <location>
        <begin position="12"/>
        <end position="32"/>
    </location>
</feature>
<organism evidence="3 4">
    <name type="scientific">Cellulomonas pakistanensis</name>
    <dbReference type="NCBI Taxonomy" id="992287"/>
    <lineage>
        <taxon>Bacteria</taxon>
        <taxon>Bacillati</taxon>
        <taxon>Actinomycetota</taxon>
        <taxon>Actinomycetes</taxon>
        <taxon>Micrococcales</taxon>
        <taxon>Cellulomonadaceae</taxon>
        <taxon>Cellulomonas</taxon>
    </lineage>
</organism>
<evidence type="ECO:0000259" key="2">
    <source>
        <dbReference type="PROSITE" id="PS50887"/>
    </source>
</evidence>
<name>A0A919U5H7_9CELL</name>
<dbReference type="Gene3D" id="3.30.70.270">
    <property type="match status" value="1"/>
</dbReference>
<dbReference type="SUPFAM" id="SSF55073">
    <property type="entry name" value="Nucleotide cyclase"/>
    <property type="match status" value="1"/>
</dbReference>
<dbReference type="PROSITE" id="PS50887">
    <property type="entry name" value="GGDEF"/>
    <property type="match status" value="1"/>
</dbReference>
<dbReference type="AlphaFoldDB" id="A0A919U5H7"/>
<dbReference type="InterPro" id="IPR050469">
    <property type="entry name" value="Diguanylate_Cyclase"/>
</dbReference>
<dbReference type="NCBIfam" id="TIGR00254">
    <property type="entry name" value="GGDEF"/>
    <property type="match status" value="1"/>
</dbReference>